<evidence type="ECO:0000256" key="6">
    <source>
        <dbReference type="ARBA" id="ARBA00023328"/>
    </source>
</evidence>
<evidence type="ECO:0000256" key="5">
    <source>
        <dbReference type="ARBA" id="ARBA00023242"/>
    </source>
</evidence>
<dbReference type="GO" id="GO:0000939">
    <property type="term" value="C:inner kinetochore"/>
    <property type="evidence" value="ECO:0007669"/>
    <property type="project" value="TreeGrafter"/>
</dbReference>
<reference evidence="7 8" key="1">
    <citation type="journal article" date="2013" name="Nat. Commun.">
        <title>Genome analysis reveals insights into physiology and longevity of the Brandt's bat Myotis brandtii.</title>
        <authorList>
            <person name="Seim I."/>
            <person name="Fang X."/>
            <person name="Xiong Z."/>
            <person name="Lobanov A.V."/>
            <person name="Huang Z."/>
            <person name="Ma S."/>
            <person name="Feng Y."/>
            <person name="Turanov A.A."/>
            <person name="Zhu Y."/>
            <person name="Lenz T.L."/>
            <person name="Gerashchenko M.V."/>
            <person name="Fan D."/>
            <person name="Hee Yim S."/>
            <person name="Yao X."/>
            <person name="Jordan D."/>
            <person name="Xiong Y."/>
            <person name="Ma Y."/>
            <person name="Lyapunov A.N."/>
            <person name="Chen G."/>
            <person name="Kulakova O.I."/>
            <person name="Sun Y."/>
            <person name="Lee S.G."/>
            <person name="Bronson R.T."/>
            <person name="Moskalev A.A."/>
            <person name="Sunyaev S.R."/>
            <person name="Zhang G."/>
            <person name="Krogh A."/>
            <person name="Wang J."/>
            <person name="Gladyshev V.N."/>
        </authorList>
    </citation>
    <scope>NUCLEOTIDE SEQUENCE [LARGE SCALE GENOMIC DNA]</scope>
</reference>
<comment type="similarity">
    <text evidence="3">Belongs to the CENP-I/CTF3 family.</text>
</comment>
<dbReference type="AlphaFoldDB" id="S7PH53"/>
<evidence type="ECO:0000256" key="1">
    <source>
        <dbReference type="ARBA" id="ARBA00004123"/>
    </source>
</evidence>
<dbReference type="GO" id="GO:0000070">
    <property type="term" value="P:mitotic sister chromatid segregation"/>
    <property type="evidence" value="ECO:0007669"/>
    <property type="project" value="TreeGrafter"/>
</dbReference>
<dbReference type="Pfam" id="PF07778">
    <property type="entry name" value="CENP-I"/>
    <property type="match status" value="1"/>
</dbReference>
<proteinExistence type="inferred from homology"/>
<protein>
    <submittedName>
        <fullName evidence="7">Centromere protein I</fullName>
    </submittedName>
</protein>
<keyword evidence="5" id="KW-0539">Nucleus</keyword>
<organism evidence="7 8">
    <name type="scientific">Myotis brandtii</name>
    <name type="common">Brandt's bat</name>
    <dbReference type="NCBI Taxonomy" id="109478"/>
    <lineage>
        <taxon>Eukaryota</taxon>
        <taxon>Metazoa</taxon>
        <taxon>Chordata</taxon>
        <taxon>Craniata</taxon>
        <taxon>Vertebrata</taxon>
        <taxon>Euteleostomi</taxon>
        <taxon>Mammalia</taxon>
        <taxon>Eutheria</taxon>
        <taxon>Laurasiatheria</taxon>
        <taxon>Chiroptera</taxon>
        <taxon>Yangochiroptera</taxon>
        <taxon>Vespertilionidae</taxon>
        <taxon>Myotis</taxon>
    </lineage>
</organism>
<evidence type="ECO:0000313" key="7">
    <source>
        <dbReference type="EMBL" id="EPQ09988.1"/>
    </source>
</evidence>
<name>S7PH53_MYOBR</name>
<dbReference type="PANTHER" id="PTHR48208:SF2">
    <property type="entry name" value="CENTROMERE PROTEIN I"/>
    <property type="match status" value="1"/>
</dbReference>
<evidence type="ECO:0000313" key="8">
    <source>
        <dbReference type="Proteomes" id="UP000052978"/>
    </source>
</evidence>
<dbReference type="PANTHER" id="PTHR48208">
    <property type="entry name" value="CENTROMERE PROTEIN I"/>
    <property type="match status" value="1"/>
</dbReference>
<dbReference type="GO" id="GO:0034080">
    <property type="term" value="P:CENP-A containing chromatin assembly"/>
    <property type="evidence" value="ECO:0007669"/>
    <property type="project" value="TreeGrafter"/>
</dbReference>
<sequence>MEMLLTEEEQVVPKREEEVAQKEKIPQTKLKKQKLMALDLMLMFNISAAECIWYQVNNYECEKEFTNFLDTIIKAECFLQCSVLENLKELLQNWLLWLSMDIHLKTVTDSSLYRNNLTAAKKNELILKKKSEFIFSSKTYQEYNHYLTAMVGCLWTSKPFQKGSYFDPEVFKMIGVAKYKTSLNLVHHPALLSYAISFLLKEYPEERTVNVSSIRGKKWNEYLDYLFSEGLQGLKLFIRSSIRHSSVP</sequence>
<evidence type="ECO:0000256" key="2">
    <source>
        <dbReference type="ARBA" id="ARBA00004584"/>
    </source>
</evidence>
<evidence type="ECO:0000256" key="4">
    <source>
        <dbReference type="ARBA" id="ARBA00022454"/>
    </source>
</evidence>
<comment type="subcellular location">
    <subcellularLocation>
        <location evidence="2">Chromosome</location>
        <location evidence="2">Centromere</location>
    </subcellularLocation>
    <subcellularLocation>
        <location evidence="1">Nucleus</location>
    </subcellularLocation>
</comment>
<keyword evidence="6" id="KW-0137">Centromere</keyword>
<keyword evidence="8" id="KW-1185">Reference proteome</keyword>
<dbReference type="EMBL" id="KE162880">
    <property type="protein sequence ID" value="EPQ09988.1"/>
    <property type="molecule type" value="Genomic_DNA"/>
</dbReference>
<gene>
    <name evidence="7" type="ORF">D623_10027696</name>
</gene>
<dbReference type="Proteomes" id="UP000052978">
    <property type="component" value="Unassembled WGS sequence"/>
</dbReference>
<keyword evidence="4" id="KW-0158">Chromosome</keyword>
<accession>S7PH53</accession>
<dbReference type="InterPro" id="IPR012485">
    <property type="entry name" value="CENP-I"/>
</dbReference>
<evidence type="ECO:0000256" key="3">
    <source>
        <dbReference type="ARBA" id="ARBA00005470"/>
    </source>
</evidence>
<dbReference type="GO" id="GO:0005634">
    <property type="term" value="C:nucleus"/>
    <property type="evidence" value="ECO:0007669"/>
    <property type="project" value="UniProtKB-SubCell"/>
</dbReference>